<protein>
    <recommendedName>
        <fullName evidence="2">peptidylprolyl isomerase</fullName>
        <ecNumber evidence="2">5.2.1.8</ecNumber>
    </recommendedName>
</protein>
<evidence type="ECO:0000256" key="1">
    <source>
        <dbReference type="ARBA" id="ARBA00002388"/>
    </source>
</evidence>
<dbReference type="RefSeq" id="WP_253739729.1">
    <property type="nucleotide sequence ID" value="NZ_BAABKA010000044.1"/>
</dbReference>
<evidence type="ECO:0000256" key="2">
    <source>
        <dbReference type="ARBA" id="ARBA00013194"/>
    </source>
</evidence>
<evidence type="ECO:0000256" key="4">
    <source>
        <dbReference type="ARBA" id="ARBA00023235"/>
    </source>
</evidence>
<dbReference type="Proteomes" id="UP001139648">
    <property type="component" value="Unassembled WGS sequence"/>
</dbReference>
<feature type="domain" description="PPIase cyclophilin-type" evidence="5">
    <location>
        <begin position="584"/>
        <end position="744"/>
    </location>
</feature>
<dbReference type="AlphaFoldDB" id="A0A9X2G8P2"/>
<comment type="caution">
    <text evidence="6">The sequence shown here is derived from an EMBL/GenBank/DDBJ whole genome shotgun (WGS) entry which is preliminary data.</text>
</comment>
<dbReference type="Gene3D" id="2.40.100.10">
    <property type="entry name" value="Cyclophilin-like"/>
    <property type="match status" value="1"/>
</dbReference>
<keyword evidence="3" id="KW-0697">Rotamase</keyword>
<dbReference type="InterPro" id="IPR044666">
    <property type="entry name" value="Cyclophilin_A-like"/>
</dbReference>
<name>A0A9X2G8P2_9ACTN</name>
<dbReference type="PANTHER" id="PTHR45625:SF4">
    <property type="entry name" value="PEPTIDYLPROLYL ISOMERASE DOMAIN AND WD REPEAT-CONTAINING PROTEIN 1"/>
    <property type="match status" value="1"/>
</dbReference>
<evidence type="ECO:0000259" key="5">
    <source>
        <dbReference type="PROSITE" id="PS50072"/>
    </source>
</evidence>
<reference evidence="6" key="1">
    <citation type="submission" date="2022-06" db="EMBL/GenBank/DDBJ databases">
        <title>Sequencing the genomes of 1000 actinobacteria strains.</title>
        <authorList>
            <person name="Klenk H.-P."/>
        </authorList>
    </citation>
    <scope>NUCLEOTIDE SEQUENCE</scope>
    <source>
        <strain evidence="6">DSM 46694</strain>
    </source>
</reference>
<dbReference type="EMBL" id="JAMZEB010000001">
    <property type="protein sequence ID" value="MCP2353265.1"/>
    <property type="molecule type" value="Genomic_DNA"/>
</dbReference>
<accession>A0A9X2G8P2</accession>
<evidence type="ECO:0000256" key="3">
    <source>
        <dbReference type="ARBA" id="ARBA00023110"/>
    </source>
</evidence>
<gene>
    <name evidence="6" type="ORF">HD597_000285</name>
</gene>
<keyword evidence="7" id="KW-1185">Reference proteome</keyword>
<dbReference type="CDD" id="cd00317">
    <property type="entry name" value="cyclophilin"/>
    <property type="match status" value="1"/>
</dbReference>
<dbReference type="GO" id="GO:0003755">
    <property type="term" value="F:peptidyl-prolyl cis-trans isomerase activity"/>
    <property type="evidence" value="ECO:0007669"/>
    <property type="project" value="UniProtKB-KW"/>
</dbReference>
<comment type="function">
    <text evidence="1">PPIases accelerate the folding of proteins. It catalyzes the cis-trans isomerization of proline imidic peptide bonds in oligopeptides.</text>
</comment>
<evidence type="ECO:0000313" key="6">
    <source>
        <dbReference type="EMBL" id="MCP2353265.1"/>
    </source>
</evidence>
<dbReference type="PRINTS" id="PR00153">
    <property type="entry name" value="CSAPPISMRASE"/>
</dbReference>
<evidence type="ECO:0000313" key="7">
    <source>
        <dbReference type="Proteomes" id="UP001139648"/>
    </source>
</evidence>
<dbReference type="SUPFAM" id="SSF50891">
    <property type="entry name" value="Cyclophilin-like"/>
    <property type="match status" value="1"/>
</dbReference>
<dbReference type="EC" id="5.2.1.8" evidence="2"/>
<dbReference type="InterPro" id="IPR002130">
    <property type="entry name" value="Cyclophilin-type_PPIase_dom"/>
</dbReference>
<dbReference type="PANTHER" id="PTHR45625">
    <property type="entry name" value="PEPTIDYL-PROLYL CIS-TRANS ISOMERASE-RELATED"/>
    <property type="match status" value="1"/>
</dbReference>
<organism evidence="6 7">
    <name type="scientific">Nonomuraea thailandensis</name>
    <dbReference type="NCBI Taxonomy" id="1188745"/>
    <lineage>
        <taxon>Bacteria</taxon>
        <taxon>Bacillati</taxon>
        <taxon>Actinomycetota</taxon>
        <taxon>Actinomycetes</taxon>
        <taxon>Streptosporangiales</taxon>
        <taxon>Streptosporangiaceae</taxon>
        <taxon>Nonomuraea</taxon>
    </lineage>
</organism>
<proteinExistence type="predicted"/>
<dbReference type="Pfam" id="PF00160">
    <property type="entry name" value="Pro_isomerase"/>
    <property type="match status" value="1"/>
</dbReference>
<dbReference type="PROSITE" id="PS50072">
    <property type="entry name" value="CSA_PPIASE_2"/>
    <property type="match status" value="1"/>
</dbReference>
<sequence>MTDLKLTYERSETLDLFLALQRDLMGRFAWEHSVVPTPVVPEIAQFREGIRAWQAGGLDGLPTWVASAESPREFVNHVSGEEVTLAAQRIGDALHAAGPMLANALESLAGFRAAAEADLSRLLPLDRLEGPLRAALGVGAMPLSLPVYLVTMAPHSPGLGFLLENGRLAAAYVDCRRFTRTVLADGLLTLLAWALLREFPSPRSLTTELRARLPGEGPYHRRLRAVLTKLLIETTAGKLISEIDPRHRPSVDVLGTAWRYPRLHAVARRHWSLYLSGLADRDQALSGMAAEIRKWTPRWYVDHVDASALAADFYLLEWLSSDGDVQAGQRFAGWLPQLAHYFARQLDLIIGAELGHYERARSDVHREPLASFLRNVTLGDSRVAWPRVRGELGQGQALDLAAEAFAGPGIEYGGEAWAPVATMMGRYLRHELSHAVFVDQCFTLEHNNGSLFDKYFETENLLRILDAQAAGELETLAEHASPEVRHLWHRHRRRRLIEYDPRWLGIDITAYDDPRSPHRPSGTGVALGEAMPGTLGSGSSERMQALLPGGEPEGGSQVRVRRQVFKGTRPGSLQRYREARVTLHTTSGDVDLTLWPLLAPHTVDNFVQLAQGTGRWIDPTTSARGVGPFYDGTVFHRRVPGFLIQGGDRTSTGEGGSGYRIPDEIWPQARFDRPFIVAMANTGPNSTGSQFFITLGPAEHLTGLYTQFGEVTDAASREVVLAIADAEEAPTLRSISAFTSPDRS</sequence>
<dbReference type="InterPro" id="IPR029000">
    <property type="entry name" value="Cyclophilin-like_dom_sf"/>
</dbReference>
<keyword evidence="4 6" id="KW-0413">Isomerase</keyword>